<dbReference type="EMBL" id="FTOT01000001">
    <property type="protein sequence ID" value="SIS68644.1"/>
    <property type="molecule type" value="Genomic_DNA"/>
</dbReference>
<evidence type="ECO:0008006" key="3">
    <source>
        <dbReference type="Google" id="ProtNLM"/>
    </source>
</evidence>
<name>A0A1N7L497_9RHOB</name>
<proteinExistence type="predicted"/>
<accession>A0A1N7L497</accession>
<reference evidence="1 2" key="1">
    <citation type="submission" date="2017-01" db="EMBL/GenBank/DDBJ databases">
        <authorList>
            <person name="Mah S.A."/>
            <person name="Swanson W.J."/>
            <person name="Moy G.W."/>
            <person name="Vacquier V.D."/>
        </authorList>
    </citation>
    <scope>NUCLEOTIDE SEQUENCE [LARGE SCALE GENOMIC DNA]</scope>
    <source>
        <strain evidence="1 2">DSM 26375</strain>
    </source>
</reference>
<dbReference type="RefSeq" id="WP_076529052.1">
    <property type="nucleotide sequence ID" value="NZ_BMEH01000001.1"/>
</dbReference>
<dbReference type="OrthoDB" id="7868545at2"/>
<protein>
    <recommendedName>
        <fullName evidence="3">Cold shock protein, CspA family</fullName>
    </recommendedName>
</protein>
<evidence type="ECO:0000313" key="2">
    <source>
        <dbReference type="Proteomes" id="UP000186141"/>
    </source>
</evidence>
<sequence length="109" mass="11783">MDGVVIYVAKDRSRAIIWCSDHGPLGLARKDAMPRNATITVGDFVQFDATDDGDMRLCGRLTPVPGASMAGLPDLLRGEAQARRRRAHLSVVPKVAPPAKEFATDRHCG</sequence>
<keyword evidence="2" id="KW-1185">Reference proteome</keyword>
<dbReference type="Proteomes" id="UP000186141">
    <property type="component" value="Unassembled WGS sequence"/>
</dbReference>
<dbReference type="AlphaFoldDB" id="A0A1N7L497"/>
<evidence type="ECO:0000313" key="1">
    <source>
        <dbReference type="EMBL" id="SIS68644.1"/>
    </source>
</evidence>
<organism evidence="1 2">
    <name type="scientific">Gemmobacter megaterium</name>
    <dbReference type="NCBI Taxonomy" id="1086013"/>
    <lineage>
        <taxon>Bacteria</taxon>
        <taxon>Pseudomonadati</taxon>
        <taxon>Pseudomonadota</taxon>
        <taxon>Alphaproteobacteria</taxon>
        <taxon>Rhodobacterales</taxon>
        <taxon>Paracoccaceae</taxon>
        <taxon>Gemmobacter</taxon>
    </lineage>
</organism>
<dbReference type="STRING" id="1086013.SAMN05421774_101899"/>
<gene>
    <name evidence="1" type="ORF">SAMN05421774_101899</name>
</gene>